<evidence type="ECO:0000313" key="7">
    <source>
        <dbReference type="Proteomes" id="UP000242164"/>
    </source>
</evidence>
<dbReference type="PANTHER" id="PTHR39157">
    <property type="entry name" value="INTEGRAL MEMBRANE PROTEIN-RELATED"/>
    <property type="match status" value="1"/>
</dbReference>
<protein>
    <submittedName>
        <fullName evidence="6">DoxX family protein</fullName>
    </submittedName>
</protein>
<feature type="transmembrane region" description="Helical" evidence="5">
    <location>
        <begin position="88"/>
        <end position="114"/>
    </location>
</feature>
<dbReference type="PANTHER" id="PTHR39157:SF1">
    <property type="entry name" value="DOXX FAMILY PROTEIN"/>
    <property type="match status" value="1"/>
</dbReference>
<feature type="transmembrane region" description="Helical" evidence="5">
    <location>
        <begin position="12"/>
        <end position="30"/>
    </location>
</feature>
<reference evidence="6 7" key="1">
    <citation type="submission" date="2016-08" db="EMBL/GenBank/DDBJ databases">
        <authorList>
            <person name="Loux V."/>
            <person name="Rue O."/>
        </authorList>
    </citation>
    <scope>NUCLEOTIDE SEQUENCE [LARGE SCALE GENOMIC DNA]</scope>
    <source>
        <strain evidence="6 7">AFSSA_08CEB44bac</strain>
    </source>
</reference>
<keyword evidence="2 5" id="KW-0812">Transmembrane</keyword>
<dbReference type="Pfam" id="PF07681">
    <property type="entry name" value="DoxX"/>
    <property type="match status" value="1"/>
</dbReference>
<dbReference type="Proteomes" id="UP000242164">
    <property type="component" value="Unassembled WGS sequence"/>
</dbReference>
<comment type="subcellular location">
    <subcellularLocation>
        <location evidence="1">Membrane</location>
        <topology evidence="1">Multi-pass membrane protein</topology>
    </subcellularLocation>
</comment>
<evidence type="ECO:0000256" key="1">
    <source>
        <dbReference type="ARBA" id="ARBA00004141"/>
    </source>
</evidence>
<organism evidence="6 7">
    <name type="scientific">Bacillus cytotoxicus</name>
    <dbReference type="NCBI Taxonomy" id="580165"/>
    <lineage>
        <taxon>Bacteria</taxon>
        <taxon>Bacillati</taxon>
        <taxon>Bacillota</taxon>
        <taxon>Bacilli</taxon>
        <taxon>Bacillales</taxon>
        <taxon>Bacillaceae</taxon>
        <taxon>Bacillus</taxon>
        <taxon>Bacillus cereus group</taxon>
    </lineage>
</organism>
<name>A0AAX2CKU7_9BACI</name>
<gene>
    <name evidence="6" type="ORF">BCB44BAC_03464</name>
</gene>
<evidence type="ECO:0000256" key="4">
    <source>
        <dbReference type="ARBA" id="ARBA00023136"/>
    </source>
</evidence>
<evidence type="ECO:0000256" key="2">
    <source>
        <dbReference type="ARBA" id="ARBA00022692"/>
    </source>
</evidence>
<comment type="caution">
    <text evidence="6">The sequence shown here is derived from an EMBL/GenBank/DDBJ whole genome shotgun (WGS) entry which is preliminary data.</text>
</comment>
<dbReference type="AlphaFoldDB" id="A0AAX2CKU7"/>
<proteinExistence type="predicted"/>
<dbReference type="EMBL" id="FMIK01000047">
    <property type="protein sequence ID" value="SCM01245.1"/>
    <property type="molecule type" value="Genomic_DNA"/>
</dbReference>
<evidence type="ECO:0000256" key="3">
    <source>
        <dbReference type="ARBA" id="ARBA00022989"/>
    </source>
</evidence>
<keyword evidence="4 5" id="KW-0472">Membrane</keyword>
<sequence>MFIQFLRENKAVSFVLAIIRVYLGYTWLMAGIGKLQGKGFDATGYLQGAIEKSKGAQPAVQTWWASFLQDFAIPNVDLFNTLVTWGEILVGIGLIVGCLTKTAIFFGLVMNFSYMFSGSIGVNPQMVILSMLILVSSMNAGKLGLDGWIVAKLFGSKQKKRQKQVA</sequence>
<dbReference type="RefSeq" id="WP_012095535.1">
    <property type="nucleotide sequence ID" value="NZ_CP024096.1"/>
</dbReference>
<feature type="transmembrane region" description="Helical" evidence="5">
    <location>
        <begin position="126"/>
        <end position="145"/>
    </location>
</feature>
<dbReference type="GO" id="GO:0016020">
    <property type="term" value="C:membrane"/>
    <property type="evidence" value="ECO:0007669"/>
    <property type="project" value="UniProtKB-SubCell"/>
</dbReference>
<dbReference type="InterPro" id="IPR032808">
    <property type="entry name" value="DoxX"/>
</dbReference>
<evidence type="ECO:0000256" key="5">
    <source>
        <dbReference type="SAM" id="Phobius"/>
    </source>
</evidence>
<evidence type="ECO:0000313" key="6">
    <source>
        <dbReference type="EMBL" id="SCM01245.1"/>
    </source>
</evidence>
<accession>A0AAX2CKU7</accession>
<keyword evidence="3 5" id="KW-1133">Transmembrane helix</keyword>
<dbReference type="GeneID" id="33898318"/>